<evidence type="ECO:0000313" key="3">
    <source>
        <dbReference type="Proteomes" id="UP000658258"/>
    </source>
</evidence>
<evidence type="ECO:0000256" key="1">
    <source>
        <dbReference type="SAM" id="SignalP"/>
    </source>
</evidence>
<dbReference type="Proteomes" id="UP000658258">
    <property type="component" value="Unassembled WGS sequence"/>
</dbReference>
<comment type="caution">
    <text evidence="2">The sequence shown here is derived from an EMBL/GenBank/DDBJ whole genome shotgun (WGS) entry which is preliminary data.</text>
</comment>
<sequence>MKFLKNIALALLILTGLVHGPESKAQFLTVDTTAYIEWSDNLYLSWKDFRFRKQKSKEERGLALTSVTHSIRGGIFNDEPRFEVKVLFVKKDSWTTDSTSIALLAHEKLHFDIAELYGRKIRKQISELHKRGERDLKVYNKYVRQLLADFKRFSLNYDKETGHGRDSERQNEWFELVFSELERLKQYSQ</sequence>
<feature type="chain" id="PRO_5047242956" description="DUF922 domain-containing protein" evidence="1">
    <location>
        <begin position="21"/>
        <end position="189"/>
    </location>
</feature>
<reference evidence="3" key="1">
    <citation type="journal article" date="2019" name="Int. J. Syst. Evol. Microbiol.">
        <title>The Global Catalogue of Microorganisms (GCM) 10K type strain sequencing project: providing services to taxonomists for standard genome sequencing and annotation.</title>
        <authorList>
            <consortium name="The Broad Institute Genomics Platform"/>
            <consortium name="The Broad Institute Genome Sequencing Center for Infectious Disease"/>
            <person name="Wu L."/>
            <person name="Ma J."/>
        </authorList>
    </citation>
    <scope>NUCLEOTIDE SEQUENCE [LARGE SCALE GENOMIC DNA]</scope>
    <source>
        <strain evidence="3">CGMCC 1.15111</strain>
    </source>
</reference>
<dbReference type="Pfam" id="PF06037">
    <property type="entry name" value="DUF922"/>
    <property type="match status" value="1"/>
</dbReference>
<organism evidence="2 3">
    <name type="scientific">Roseivirga thermotolerans</name>
    <dbReference type="NCBI Taxonomy" id="1758176"/>
    <lineage>
        <taxon>Bacteria</taxon>
        <taxon>Pseudomonadati</taxon>
        <taxon>Bacteroidota</taxon>
        <taxon>Cytophagia</taxon>
        <taxon>Cytophagales</taxon>
        <taxon>Roseivirgaceae</taxon>
        <taxon>Roseivirga</taxon>
    </lineage>
</organism>
<keyword evidence="1" id="KW-0732">Signal</keyword>
<protein>
    <recommendedName>
        <fullName evidence="4">DUF922 domain-containing protein</fullName>
    </recommendedName>
</protein>
<evidence type="ECO:0000313" key="2">
    <source>
        <dbReference type="EMBL" id="GHE72318.1"/>
    </source>
</evidence>
<accession>A0ABQ3IAC9</accession>
<gene>
    <name evidence="2" type="ORF">GCM10011340_30750</name>
</gene>
<evidence type="ECO:0008006" key="4">
    <source>
        <dbReference type="Google" id="ProtNLM"/>
    </source>
</evidence>
<feature type="signal peptide" evidence="1">
    <location>
        <begin position="1"/>
        <end position="20"/>
    </location>
</feature>
<dbReference type="InterPro" id="IPR010321">
    <property type="entry name" value="DUF922"/>
</dbReference>
<dbReference type="RefSeq" id="WP_189631174.1">
    <property type="nucleotide sequence ID" value="NZ_BNAG01000004.1"/>
</dbReference>
<proteinExistence type="predicted"/>
<dbReference type="EMBL" id="BNAG01000004">
    <property type="protein sequence ID" value="GHE72318.1"/>
    <property type="molecule type" value="Genomic_DNA"/>
</dbReference>
<name>A0ABQ3IAC9_9BACT</name>
<keyword evidence="3" id="KW-1185">Reference proteome</keyword>